<organism evidence="1 2">
    <name type="scientific">Clathrospora elynae</name>
    <dbReference type="NCBI Taxonomy" id="706981"/>
    <lineage>
        <taxon>Eukaryota</taxon>
        <taxon>Fungi</taxon>
        <taxon>Dikarya</taxon>
        <taxon>Ascomycota</taxon>
        <taxon>Pezizomycotina</taxon>
        <taxon>Dothideomycetes</taxon>
        <taxon>Pleosporomycetidae</taxon>
        <taxon>Pleosporales</taxon>
        <taxon>Diademaceae</taxon>
        <taxon>Clathrospora</taxon>
    </lineage>
</organism>
<evidence type="ECO:0000313" key="2">
    <source>
        <dbReference type="Proteomes" id="UP000800038"/>
    </source>
</evidence>
<sequence length="109" mass="12692">MRQMVLQDKKSVALPQSHIQGLIPYFRQLPKLRCIRRVDLWNTVFPSDYHNLAWDRGDLVRGRRLLESYTRTASNTFRSRKGTATLSLTPSNRSPQNHPWRVLCLSALS</sequence>
<protein>
    <submittedName>
        <fullName evidence="1">Uncharacterized protein</fullName>
    </submittedName>
</protein>
<evidence type="ECO:0000313" key="1">
    <source>
        <dbReference type="EMBL" id="KAF1940299.1"/>
    </source>
</evidence>
<gene>
    <name evidence="1" type="ORF">EJ02DRAFT_231876</name>
</gene>
<dbReference type="AlphaFoldDB" id="A0A6A5SLI4"/>
<dbReference type="EMBL" id="ML976065">
    <property type="protein sequence ID" value="KAF1940299.1"/>
    <property type="molecule type" value="Genomic_DNA"/>
</dbReference>
<proteinExistence type="predicted"/>
<dbReference type="Proteomes" id="UP000800038">
    <property type="component" value="Unassembled WGS sequence"/>
</dbReference>
<name>A0A6A5SLI4_9PLEO</name>
<dbReference type="OrthoDB" id="5062850at2759"/>
<keyword evidence="2" id="KW-1185">Reference proteome</keyword>
<accession>A0A6A5SLI4</accession>
<reference evidence="1" key="1">
    <citation type="journal article" date="2020" name="Stud. Mycol.">
        <title>101 Dothideomycetes genomes: a test case for predicting lifestyles and emergence of pathogens.</title>
        <authorList>
            <person name="Haridas S."/>
            <person name="Albert R."/>
            <person name="Binder M."/>
            <person name="Bloem J."/>
            <person name="Labutti K."/>
            <person name="Salamov A."/>
            <person name="Andreopoulos B."/>
            <person name="Baker S."/>
            <person name="Barry K."/>
            <person name="Bills G."/>
            <person name="Bluhm B."/>
            <person name="Cannon C."/>
            <person name="Castanera R."/>
            <person name="Culley D."/>
            <person name="Daum C."/>
            <person name="Ezra D."/>
            <person name="Gonzalez J."/>
            <person name="Henrissat B."/>
            <person name="Kuo A."/>
            <person name="Liang C."/>
            <person name="Lipzen A."/>
            <person name="Lutzoni F."/>
            <person name="Magnuson J."/>
            <person name="Mondo S."/>
            <person name="Nolan M."/>
            <person name="Ohm R."/>
            <person name="Pangilinan J."/>
            <person name="Park H.-J."/>
            <person name="Ramirez L."/>
            <person name="Alfaro M."/>
            <person name="Sun H."/>
            <person name="Tritt A."/>
            <person name="Yoshinaga Y."/>
            <person name="Zwiers L.-H."/>
            <person name="Turgeon B."/>
            <person name="Goodwin S."/>
            <person name="Spatafora J."/>
            <person name="Crous P."/>
            <person name="Grigoriev I."/>
        </authorList>
    </citation>
    <scope>NUCLEOTIDE SEQUENCE</scope>
    <source>
        <strain evidence="1">CBS 161.51</strain>
    </source>
</reference>